<name>X1FDB0_9ZZZZ</name>
<dbReference type="SMART" id="SM00471">
    <property type="entry name" value="HDc"/>
    <property type="match status" value="1"/>
</dbReference>
<dbReference type="InterPro" id="IPR043128">
    <property type="entry name" value="Rev_trsase/Diguanyl_cyclase"/>
</dbReference>
<dbReference type="NCBIfam" id="TIGR00254">
    <property type="entry name" value="GGDEF"/>
    <property type="match status" value="1"/>
</dbReference>
<dbReference type="SUPFAM" id="SSF55073">
    <property type="entry name" value="Nucleotide cyclase"/>
    <property type="match status" value="1"/>
</dbReference>
<dbReference type="InterPro" id="IPR000160">
    <property type="entry name" value="GGDEF_dom"/>
</dbReference>
<dbReference type="Gene3D" id="3.30.70.270">
    <property type="match status" value="1"/>
</dbReference>
<dbReference type="PROSITE" id="PS50887">
    <property type="entry name" value="GGDEF"/>
    <property type="match status" value="1"/>
</dbReference>
<dbReference type="InterPro" id="IPR037522">
    <property type="entry name" value="HD_GYP_dom"/>
</dbReference>
<dbReference type="SUPFAM" id="SSF109604">
    <property type="entry name" value="HD-domain/PDEase-like"/>
    <property type="match status" value="1"/>
</dbReference>
<dbReference type="Pfam" id="PF13487">
    <property type="entry name" value="HD_5"/>
    <property type="match status" value="1"/>
</dbReference>
<dbReference type="PROSITE" id="PS51832">
    <property type="entry name" value="HD_GYP"/>
    <property type="match status" value="1"/>
</dbReference>
<dbReference type="PANTHER" id="PTHR43155">
    <property type="entry name" value="CYCLIC DI-GMP PHOSPHODIESTERASE PA4108-RELATED"/>
    <property type="match status" value="1"/>
</dbReference>
<dbReference type="CDD" id="cd01949">
    <property type="entry name" value="GGDEF"/>
    <property type="match status" value="1"/>
</dbReference>
<dbReference type="CDD" id="cd00077">
    <property type="entry name" value="HDc"/>
    <property type="match status" value="1"/>
</dbReference>
<feature type="domain" description="GGDEF" evidence="1">
    <location>
        <begin position="100"/>
        <end position="232"/>
    </location>
</feature>
<evidence type="ECO:0008006" key="4">
    <source>
        <dbReference type="Google" id="ProtNLM"/>
    </source>
</evidence>
<dbReference type="SUPFAM" id="SSF55781">
    <property type="entry name" value="GAF domain-like"/>
    <property type="match status" value="1"/>
</dbReference>
<reference evidence="3" key="1">
    <citation type="journal article" date="2014" name="Front. Microbiol.">
        <title>High frequency of phylogenetically diverse reductive dehalogenase-homologous genes in deep subseafloor sedimentary metagenomes.</title>
        <authorList>
            <person name="Kawai M."/>
            <person name="Futagami T."/>
            <person name="Toyoda A."/>
            <person name="Takaki Y."/>
            <person name="Nishi S."/>
            <person name="Hori S."/>
            <person name="Arai W."/>
            <person name="Tsubouchi T."/>
            <person name="Morono Y."/>
            <person name="Uchiyama I."/>
            <person name="Ito T."/>
            <person name="Fujiyama A."/>
            <person name="Inagaki F."/>
            <person name="Takami H."/>
        </authorList>
    </citation>
    <scope>NUCLEOTIDE SEQUENCE</scope>
    <source>
        <strain evidence="3">Expedition CK06-06</strain>
    </source>
</reference>
<comment type="caution">
    <text evidence="3">The sequence shown here is derived from an EMBL/GenBank/DDBJ whole genome shotgun (WGS) entry which is preliminary data.</text>
</comment>
<feature type="non-terminal residue" evidence="3">
    <location>
        <position position="1"/>
    </location>
</feature>
<dbReference type="Gene3D" id="3.30.450.40">
    <property type="match status" value="1"/>
</dbReference>
<dbReference type="Gene3D" id="1.10.3210.10">
    <property type="entry name" value="Hypothetical protein af1432"/>
    <property type="match status" value="1"/>
</dbReference>
<evidence type="ECO:0000259" key="1">
    <source>
        <dbReference type="PROSITE" id="PS50887"/>
    </source>
</evidence>
<dbReference type="Pfam" id="PF00990">
    <property type="entry name" value="GGDEF"/>
    <property type="match status" value="1"/>
</dbReference>
<dbReference type="InterPro" id="IPR029787">
    <property type="entry name" value="Nucleotide_cyclase"/>
</dbReference>
<organism evidence="3">
    <name type="scientific">marine sediment metagenome</name>
    <dbReference type="NCBI Taxonomy" id="412755"/>
    <lineage>
        <taxon>unclassified sequences</taxon>
        <taxon>metagenomes</taxon>
        <taxon>ecological metagenomes</taxon>
    </lineage>
</organism>
<feature type="non-terminal residue" evidence="3">
    <location>
        <position position="389"/>
    </location>
</feature>
<dbReference type="SMART" id="SM00267">
    <property type="entry name" value="GGDEF"/>
    <property type="match status" value="1"/>
</dbReference>
<dbReference type="EMBL" id="BARU01002375">
    <property type="protein sequence ID" value="GAH27399.1"/>
    <property type="molecule type" value="Genomic_DNA"/>
</dbReference>
<accession>X1FDB0</accession>
<evidence type="ECO:0000259" key="2">
    <source>
        <dbReference type="PROSITE" id="PS51832"/>
    </source>
</evidence>
<dbReference type="InterPro" id="IPR029016">
    <property type="entry name" value="GAF-like_dom_sf"/>
</dbReference>
<dbReference type="InterPro" id="IPR003607">
    <property type="entry name" value="HD/PDEase_dom"/>
</dbReference>
<dbReference type="PANTHER" id="PTHR43155:SF2">
    <property type="entry name" value="CYCLIC DI-GMP PHOSPHODIESTERASE PA4108"/>
    <property type="match status" value="1"/>
</dbReference>
<evidence type="ECO:0000313" key="3">
    <source>
        <dbReference type="EMBL" id="GAH27399.1"/>
    </source>
</evidence>
<feature type="domain" description="HD-GYP" evidence="2">
    <location>
        <begin position="223"/>
        <end position="389"/>
    </location>
</feature>
<gene>
    <name evidence="3" type="ORF">S03H2_05635</name>
</gene>
<dbReference type="AlphaFoldDB" id="X1FDB0"/>
<protein>
    <recommendedName>
        <fullName evidence="4">Diguanylate cyclase</fullName>
    </recommendedName>
</protein>
<sequence>GILIAMGTITDKSIWLGVPLKIKSRTIGAMVVQSYTNPNLYTEKDTVLLEFVSSQVATAIERKSSEEKIKHLSFHDSLTGLYNRAYLEEELERYNFPRYYPLSIVMLDVNGLKVINDTFGHPEGDRLLQHLSQILASVSRQGDILARIGGDEFAILLPSTTSEQTHRFCERIKKACKQDKIKPIYLRLNISLGHTTQEGEYKDINSLLKEADRNMYQDKLFNSKSREKHFLEAFRIILAERDPHTSDHAQRLQELALSLGKRVGLTEYQLGNLKLLALLHDIGKIGIPDSILFKTYILTPSEWKKMREHSRIGYRMAKNIPDFAPIAQEILHHHEHWDGTGYPEGLKGEKIPLLSRIISVVDAYDVMQSRRPYKGEVSKTEALKEIKRC</sequence>
<proteinExistence type="predicted"/>